<evidence type="ECO:0000313" key="3">
    <source>
        <dbReference type="Proteomes" id="UP000184315"/>
    </source>
</evidence>
<gene>
    <name evidence="2" type="ORF">PL9214640385</name>
</gene>
<feature type="region of interest" description="Disordered" evidence="1">
    <location>
        <begin position="134"/>
        <end position="175"/>
    </location>
</feature>
<sequence>MKKLIQALRSISLKSIVGVFLAGSLLFISTACSSNPPTARLSGEGSINETKGYKTELYNPVQPEQKGGMYPYSDTDTPNRKAEAKGKALVDNAKSNISKVNNPKEFVENYKNGKPFPERVKDLSESIGDSVSEVADDWRGGTQRGLRNLKNNAKQGVDKAQDTAEDAGRAIERSL</sequence>
<proteinExistence type="predicted"/>
<evidence type="ECO:0000313" key="2">
    <source>
        <dbReference type="EMBL" id="CUR34378.1"/>
    </source>
</evidence>
<organism evidence="2 3">
    <name type="scientific">Planktothrix tepida PCC 9214</name>
    <dbReference type="NCBI Taxonomy" id="671072"/>
    <lineage>
        <taxon>Bacteria</taxon>
        <taxon>Bacillati</taxon>
        <taxon>Cyanobacteriota</taxon>
        <taxon>Cyanophyceae</taxon>
        <taxon>Oscillatoriophycideae</taxon>
        <taxon>Oscillatoriales</taxon>
        <taxon>Microcoleaceae</taxon>
        <taxon>Planktothrix</taxon>
    </lineage>
</organism>
<dbReference type="Proteomes" id="UP000184315">
    <property type="component" value="Unassembled WGS sequence"/>
</dbReference>
<dbReference type="RefSeq" id="WP_072720857.1">
    <property type="nucleotide sequence ID" value="NZ_LN889812.1"/>
</dbReference>
<keyword evidence="3" id="KW-1185">Reference proteome</keyword>
<dbReference type="AlphaFoldDB" id="A0A1J1LQT4"/>
<dbReference type="OrthoDB" id="513842at2"/>
<evidence type="ECO:0000256" key="1">
    <source>
        <dbReference type="SAM" id="MobiDB-lite"/>
    </source>
</evidence>
<name>A0A1J1LQT4_9CYAN</name>
<feature type="region of interest" description="Disordered" evidence="1">
    <location>
        <begin position="61"/>
        <end position="83"/>
    </location>
</feature>
<dbReference type="PROSITE" id="PS51257">
    <property type="entry name" value="PROKAR_LIPOPROTEIN"/>
    <property type="match status" value="1"/>
</dbReference>
<protein>
    <recommendedName>
        <fullName evidence="4">Lipoprotein</fullName>
    </recommendedName>
</protein>
<reference evidence="3" key="1">
    <citation type="submission" date="2015-10" db="EMBL/GenBank/DDBJ databases">
        <authorList>
            <person name="Regsiter A."/>
            <person name="william w."/>
        </authorList>
    </citation>
    <scope>NUCLEOTIDE SEQUENCE [LARGE SCALE GENOMIC DNA]</scope>
</reference>
<evidence type="ECO:0008006" key="4">
    <source>
        <dbReference type="Google" id="ProtNLM"/>
    </source>
</evidence>
<dbReference type="STRING" id="671072.PL9214640385"/>
<dbReference type="EMBL" id="CZDF01000171">
    <property type="protein sequence ID" value="CUR34378.1"/>
    <property type="molecule type" value="Genomic_DNA"/>
</dbReference>
<feature type="compositionally biased region" description="Basic and acidic residues" evidence="1">
    <location>
        <begin position="156"/>
        <end position="175"/>
    </location>
</feature>
<accession>A0A1J1LQT4</accession>